<evidence type="ECO:0000313" key="5">
    <source>
        <dbReference type="Proteomes" id="UP001360560"/>
    </source>
</evidence>
<evidence type="ECO:0000256" key="1">
    <source>
        <dbReference type="PROSITE-ProRule" id="PRU00042"/>
    </source>
</evidence>
<feature type="domain" description="C2H2-type" evidence="3">
    <location>
        <begin position="330"/>
        <end position="362"/>
    </location>
</feature>
<gene>
    <name evidence="4" type="ORF">DASC09_048170</name>
</gene>
<feature type="domain" description="C2H2-type" evidence="3">
    <location>
        <begin position="200"/>
        <end position="231"/>
    </location>
</feature>
<proteinExistence type="predicted"/>
<feature type="compositionally biased region" description="Low complexity" evidence="2">
    <location>
        <begin position="133"/>
        <end position="155"/>
    </location>
</feature>
<dbReference type="PROSITE" id="PS50157">
    <property type="entry name" value="ZINC_FINGER_C2H2_2"/>
    <property type="match status" value="2"/>
</dbReference>
<protein>
    <submittedName>
        <fullName evidence="4">Rme1 protein</fullName>
    </submittedName>
</protein>
<dbReference type="Gene3D" id="3.30.160.60">
    <property type="entry name" value="Classic Zinc Finger"/>
    <property type="match status" value="2"/>
</dbReference>
<evidence type="ECO:0000313" key="4">
    <source>
        <dbReference type="EMBL" id="GMM37492.1"/>
    </source>
</evidence>
<keyword evidence="1" id="KW-0863">Zinc-finger</keyword>
<sequence length="376" mass="42290">MSSSANYNNFDLLEELRNNKLPFNDVQDHSITSWAWQNHHHNHSILGYPELSNNNNNNLSLSAPTMLGPPDQASPNLCTNDLAYAQRLLQIGNYLPPASEIPSDPYQVFHSSQAAGFVTTASEVSTGFFMDGSPTTSPSSPMYSPSSTESRPTSSGEINASADTASSGNSSRRGSIASIIKNDAEMWEYVTEKCKKKGSYKCSHCPQSFHSLEYLIYHIDQYDLSHTRPHKCVIETCIWRYIGLPRRAELRRHMQALHGIKWDTDFRLLKNEQGNNTYNDGGTNLACSEKSKEVLAALDGMVDPFNEGSFAEDIESEATTTTKQRNTPMYHCTVIRPYCEKSFPRKDSLQRHIRLCHTNPSSRFNKKLGKSRRMFG</sequence>
<feature type="region of interest" description="Disordered" evidence="2">
    <location>
        <begin position="129"/>
        <end position="173"/>
    </location>
</feature>
<name>A0AAV5QSV6_9ASCO</name>
<accession>A0AAV5QSV6</accession>
<dbReference type="RefSeq" id="XP_064854488.1">
    <property type="nucleotide sequence ID" value="XM_064998416.1"/>
</dbReference>
<evidence type="ECO:0000259" key="3">
    <source>
        <dbReference type="PROSITE" id="PS50157"/>
    </source>
</evidence>
<feature type="compositionally biased region" description="Polar residues" evidence="2">
    <location>
        <begin position="156"/>
        <end position="173"/>
    </location>
</feature>
<dbReference type="EMBL" id="BTFZ01000012">
    <property type="protein sequence ID" value="GMM37492.1"/>
    <property type="molecule type" value="Genomic_DNA"/>
</dbReference>
<organism evidence="4 5">
    <name type="scientific">Saccharomycopsis crataegensis</name>
    <dbReference type="NCBI Taxonomy" id="43959"/>
    <lineage>
        <taxon>Eukaryota</taxon>
        <taxon>Fungi</taxon>
        <taxon>Dikarya</taxon>
        <taxon>Ascomycota</taxon>
        <taxon>Saccharomycotina</taxon>
        <taxon>Saccharomycetes</taxon>
        <taxon>Saccharomycopsidaceae</taxon>
        <taxon>Saccharomycopsis</taxon>
    </lineage>
</organism>
<dbReference type="AlphaFoldDB" id="A0AAV5QSV6"/>
<keyword evidence="5" id="KW-1185">Reference proteome</keyword>
<comment type="caution">
    <text evidence="4">The sequence shown here is derived from an EMBL/GenBank/DDBJ whole genome shotgun (WGS) entry which is preliminary data.</text>
</comment>
<keyword evidence="1" id="KW-0862">Zinc</keyword>
<evidence type="ECO:0000256" key="2">
    <source>
        <dbReference type="SAM" id="MobiDB-lite"/>
    </source>
</evidence>
<dbReference type="InterPro" id="IPR013087">
    <property type="entry name" value="Znf_C2H2_type"/>
</dbReference>
<dbReference type="GO" id="GO:0008270">
    <property type="term" value="F:zinc ion binding"/>
    <property type="evidence" value="ECO:0007669"/>
    <property type="project" value="UniProtKB-KW"/>
</dbReference>
<reference evidence="4 5" key="1">
    <citation type="journal article" date="2023" name="Elife">
        <title>Identification of key yeast species and microbe-microbe interactions impacting larval growth of Drosophila in the wild.</title>
        <authorList>
            <person name="Mure A."/>
            <person name="Sugiura Y."/>
            <person name="Maeda R."/>
            <person name="Honda K."/>
            <person name="Sakurai N."/>
            <person name="Takahashi Y."/>
            <person name="Watada M."/>
            <person name="Katoh T."/>
            <person name="Gotoh A."/>
            <person name="Gotoh Y."/>
            <person name="Taniguchi I."/>
            <person name="Nakamura K."/>
            <person name="Hayashi T."/>
            <person name="Katayama T."/>
            <person name="Uemura T."/>
            <person name="Hattori Y."/>
        </authorList>
    </citation>
    <scope>NUCLEOTIDE SEQUENCE [LARGE SCALE GENOMIC DNA]</scope>
    <source>
        <strain evidence="4 5">SC-9</strain>
    </source>
</reference>
<dbReference type="SMART" id="SM00355">
    <property type="entry name" value="ZnF_C2H2"/>
    <property type="match status" value="3"/>
</dbReference>
<dbReference type="GeneID" id="90075467"/>
<keyword evidence="1" id="KW-0479">Metal-binding</keyword>
<dbReference type="Proteomes" id="UP001360560">
    <property type="component" value="Unassembled WGS sequence"/>
</dbReference>